<dbReference type="Gene3D" id="3.30.420.10">
    <property type="entry name" value="Ribonuclease H-like superfamily/Ribonuclease H"/>
    <property type="match status" value="1"/>
</dbReference>
<dbReference type="Pfam" id="PF24626">
    <property type="entry name" value="SH3_Tf2-1"/>
    <property type="match status" value="1"/>
</dbReference>
<dbReference type="PROSITE" id="PS50994">
    <property type="entry name" value="INTEGRASE"/>
    <property type="match status" value="1"/>
</dbReference>
<dbReference type="AlphaFoldDB" id="A0A2G2X103"/>
<keyword evidence="4" id="KW-1185">Reference proteome</keyword>
<dbReference type="Pfam" id="PF00665">
    <property type="entry name" value="rve"/>
    <property type="match status" value="1"/>
</dbReference>
<dbReference type="InterPro" id="IPR008991">
    <property type="entry name" value="Translation_prot_SH3-like_sf"/>
</dbReference>
<dbReference type="SUPFAM" id="SSF50104">
    <property type="entry name" value="Translation proteins SH3-like domain"/>
    <property type="match status" value="1"/>
</dbReference>
<proteinExistence type="predicted"/>
<evidence type="ECO:0000313" key="4">
    <source>
        <dbReference type="Proteomes" id="UP000224567"/>
    </source>
</evidence>
<dbReference type="Gene3D" id="3.30.70.940">
    <property type="entry name" value="NusG, N-terminal domain"/>
    <property type="match status" value="1"/>
</dbReference>
<dbReference type="CDD" id="cd06081">
    <property type="entry name" value="KOW_Spt5_1"/>
    <property type="match status" value="1"/>
</dbReference>
<dbReference type="InterPro" id="IPR041978">
    <property type="entry name" value="KOW_Spt5_5"/>
</dbReference>
<dbReference type="InterPro" id="IPR014722">
    <property type="entry name" value="Rib_uL2_dom2"/>
</dbReference>
<dbReference type="InterPro" id="IPR039659">
    <property type="entry name" value="SPT5"/>
</dbReference>
<evidence type="ECO:0000256" key="1">
    <source>
        <dbReference type="SAM" id="MobiDB-lite"/>
    </source>
</evidence>
<accession>A0A2G2X103</accession>
<name>A0A2G2X103_CAPBA</name>
<feature type="domain" description="Integrase catalytic" evidence="2">
    <location>
        <begin position="247"/>
        <end position="427"/>
    </location>
</feature>
<feature type="region of interest" description="Disordered" evidence="1">
    <location>
        <begin position="1"/>
        <end position="51"/>
    </location>
</feature>
<dbReference type="GO" id="GO:0006357">
    <property type="term" value="P:regulation of transcription by RNA polymerase II"/>
    <property type="evidence" value="ECO:0007669"/>
    <property type="project" value="InterPro"/>
</dbReference>
<dbReference type="EMBL" id="MLFT02000004">
    <property type="protein sequence ID" value="PHT51121.1"/>
    <property type="molecule type" value="Genomic_DNA"/>
</dbReference>
<dbReference type="InterPro" id="IPR036735">
    <property type="entry name" value="NGN_dom_sf"/>
</dbReference>
<gene>
    <name evidence="3" type="ORF">CQW23_10868</name>
</gene>
<reference evidence="4" key="2">
    <citation type="journal article" date="2017" name="J. Anim. Genet.">
        <title>Multiple reference genome sequences of hot pepper reveal the massive evolution of plant disease resistance genes by retroduplication.</title>
        <authorList>
            <person name="Kim S."/>
            <person name="Park J."/>
            <person name="Yeom S.-I."/>
            <person name="Kim Y.-M."/>
            <person name="Seo E."/>
            <person name="Kim K.-T."/>
            <person name="Kim M.-S."/>
            <person name="Lee J.M."/>
            <person name="Cheong K."/>
            <person name="Shin H.-S."/>
            <person name="Kim S.-B."/>
            <person name="Han K."/>
            <person name="Lee J."/>
            <person name="Park M."/>
            <person name="Lee H.-A."/>
            <person name="Lee H.-Y."/>
            <person name="Lee Y."/>
            <person name="Oh S."/>
            <person name="Lee J.H."/>
            <person name="Choi E."/>
            <person name="Choi E."/>
            <person name="Lee S.E."/>
            <person name="Jeon J."/>
            <person name="Kim H."/>
            <person name="Choi G."/>
            <person name="Song H."/>
            <person name="Lee J."/>
            <person name="Lee S.-C."/>
            <person name="Kwon J.-K."/>
            <person name="Lee H.-Y."/>
            <person name="Koo N."/>
            <person name="Hong Y."/>
            <person name="Kim R.W."/>
            <person name="Kang W.-H."/>
            <person name="Huh J.H."/>
            <person name="Kang B.-C."/>
            <person name="Yang T.-J."/>
            <person name="Lee Y.-H."/>
            <person name="Bennetzen J.L."/>
            <person name="Choi D."/>
        </authorList>
    </citation>
    <scope>NUCLEOTIDE SEQUENCE [LARGE SCALE GENOMIC DNA]</scope>
    <source>
        <strain evidence="4">cv. PBC81</strain>
    </source>
</reference>
<dbReference type="InterPro" id="IPR005824">
    <property type="entry name" value="KOW"/>
</dbReference>
<dbReference type="InterPro" id="IPR012337">
    <property type="entry name" value="RNaseH-like_sf"/>
</dbReference>
<dbReference type="GO" id="GO:0003746">
    <property type="term" value="F:translation elongation factor activity"/>
    <property type="evidence" value="ECO:0007669"/>
    <property type="project" value="UniProtKB-KW"/>
</dbReference>
<dbReference type="GO" id="GO:0032044">
    <property type="term" value="C:DSIF complex"/>
    <property type="evidence" value="ECO:0007669"/>
    <property type="project" value="TreeGrafter"/>
</dbReference>
<dbReference type="GO" id="GO:0015074">
    <property type="term" value="P:DNA integration"/>
    <property type="evidence" value="ECO:0007669"/>
    <property type="project" value="InterPro"/>
</dbReference>
<feature type="compositionally biased region" description="Basic residues" evidence="1">
    <location>
        <begin position="1"/>
        <end position="10"/>
    </location>
</feature>
<organism evidence="3 4">
    <name type="scientific">Capsicum baccatum</name>
    <name type="common">Peruvian pepper</name>
    <dbReference type="NCBI Taxonomy" id="33114"/>
    <lineage>
        <taxon>Eukaryota</taxon>
        <taxon>Viridiplantae</taxon>
        <taxon>Streptophyta</taxon>
        <taxon>Embryophyta</taxon>
        <taxon>Tracheophyta</taxon>
        <taxon>Spermatophyta</taxon>
        <taxon>Magnoliopsida</taxon>
        <taxon>eudicotyledons</taxon>
        <taxon>Gunneridae</taxon>
        <taxon>Pentapetalae</taxon>
        <taxon>asterids</taxon>
        <taxon>lamiids</taxon>
        <taxon>Solanales</taxon>
        <taxon>Solanaceae</taxon>
        <taxon>Solanoideae</taxon>
        <taxon>Capsiceae</taxon>
        <taxon>Capsicum</taxon>
    </lineage>
</organism>
<sequence>MPVTRRKNKWKRVDVVAGEGTSKSPPAQAEQSESQAEHISGTSSPLEGPSINAVDRDLRDAVQLLTRIVAGQVQGQAIRTTDSSDINEDPQDFVDQTQRALDVMHISGKEMVELAAYRLKGEAILWYEDWKRSRGIDAPPTTWGQFKDAFIDHYLPFETPTMDDRVHHYMARLEPYLVRYCTIAALNKDMDIVRIQAFAQKMEDQRQRRRTQESEKGYSKRARAIGQFMASQGGFRPSFSHRLPSPLSSYPAMCSTTISKGMDVIGPIEPKASNGHRFLLVPIDYFTKWVEAITFKSVTKKAVVDFVHANIICRFGIPKMIITDNAANLNSHLMQEVCQQFKIAHRNSTPYRPKANGAVESANKNIKKILQKMVQGSRQWHKKLLFALLEAEIDDDEWVKTRLEHLSLIEKKRLTSVCHGQLYQRRMARAYNKKVCPRNFEVGQLVLRRILPHQVEAKGKFSPNWQGPFVVKKVFPNGALYLIDTEGKMVEMAINADAVKRYYDNVGSLLESALDYYSCQRLDRVFLESNPCSIVLPPSSPELRYHESSIIFLSSEIPVLVLVGSFGSVSSVRIDPDFGLFGLDYDLFRLCFGVFGLDFDPFGVFSMIYETNWSNFGVICKNEASGGGIEKLIKVSLFNSNVFIRSGNAPRHIVFIHQGMLRCIMLAENDRDEGPRRQFETFEAIPRGTDLLRDSLDRVRVIQDRLQAAQSRQRSYADRRHRPLSFRVGDKRVREVDYVLALPPAFSAIHPVFHVSMLRQYIPDESHVLRWDLVQLDEGFTFVEEPVSILARDVRRLHSRDISVVKVQWRYRPVEEATWEIERDMRVQYPYLFDPSDKESHVREACKGMRNIFLKNKMVMVPIKETSDVLTMKKREREFSNGSWVRMKRGTYKGDLAQIVNGDDIRRRVTVKLIPRIDFRALVNQFDGIKIPKEEKFCPPARFWSATKAKALGIPVTRQKDSVTGDYFDTVNGMLFLKFKDGLLYKSVSIRSIGYKIFELGDYVKVVSGGKEGATGTITSVKGHVVTVLPDKSINKFDVLADHVEENSEVAYSRVPPRSVSIPNVRPLPPPKKGNVYGDVRSASIANFRRPPSPQKKGYDFGRARRDPLLNARIKIRQGLNNGMVGRVVEVRRHGVRVELEAQMNHAYVDRSQFYEIGEADNSICPEEHYGLGSETPVYCPRTPLRQWMTPARDAPATPIHEGMRTPIRSRAWNPCS</sequence>
<evidence type="ECO:0000259" key="2">
    <source>
        <dbReference type="PROSITE" id="PS50994"/>
    </source>
</evidence>
<dbReference type="InterPro" id="IPR056924">
    <property type="entry name" value="SH3_Tf2-1"/>
</dbReference>
<dbReference type="Proteomes" id="UP000224567">
    <property type="component" value="Unassembled WGS sequence"/>
</dbReference>
<dbReference type="InterPro" id="IPR041973">
    <property type="entry name" value="KOW_Spt5_1"/>
</dbReference>
<dbReference type="GO" id="GO:0006368">
    <property type="term" value="P:transcription elongation by RNA polymerase II"/>
    <property type="evidence" value="ECO:0007669"/>
    <property type="project" value="TreeGrafter"/>
</dbReference>
<dbReference type="PANTHER" id="PTHR11125">
    <property type="entry name" value="SUPPRESSOR OF TY 5"/>
    <property type="match status" value="1"/>
</dbReference>
<evidence type="ECO:0000313" key="3">
    <source>
        <dbReference type="EMBL" id="PHT51121.1"/>
    </source>
</evidence>
<protein>
    <submittedName>
        <fullName evidence="3">Transcription elongation factor SPT5-like protein 1</fullName>
    </submittedName>
</protein>
<dbReference type="GO" id="GO:0003729">
    <property type="term" value="F:mRNA binding"/>
    <property type="evidence" value="ECO:0007669"/>
    <property type="project" value="TreeGrafter"/>
</dbReference>
<dbReference type="PANTHER" id="PTHR11125:SF14">
    <property type="entry name" value="TRANSCRIPTION ELONGATION FACTOR SPT5 HOMOLOG 1"/>
    <property type="match status" value="1"/>
</dbReference>
<reference evidence="3 4" key="1">
    <citation type="journal article" date="2017" name="Genome Biol.">
        <title>New reference genome sequences of hot pepper reveal the massive evolution of plant disease-resistance genes by retroduplication.</title>
        <authorList>
            <person name="Kim S."/>
            <person name="Park J."/>
            <person name="Yeom S.I."/>
            <person name="Kim Y.M."/>
            <person name="Seo E."/>
            <person name="Kim K.T."/>
            <person name="Kim M.S."/>
            <person name="Lee J.M."/>
            <person name="Cheong K."/>
            <person name="Shin H.S."/>
            <person name="Kim S.B."/>
            <person name="Han K."/>
            <person name="Lee J."/>
            <person name="Park M."/>
            <person name="Lee H.A."/>
            <person name="Lee H.Y."/>
            <person name="Lee Y."/>
            <person name="Oh S."/>
            <person name="Lee J.H."/>
            <person name="Choi E."/>
            <person name="Choi E."/>
            <person name="Lee S.E."/>
            <person name="Jeon J."/>
            <person name="Kim H."/>
            <person name="Choi G."/>
            <person name="Song H."/>
            <person name="Lee J."/>
            <person name="Lee S.C."/>
            <person name="Kwon J.K."/>
            <person name="Lee H.Y."/>
            <person name="Koo N."/>
            <person name="Hong Y."/>
            <person name="Kim R.W."/>
            <person name="Kang W.H."/>
            <person name="Huh J.H."/>
            <person name="Kang B.C."/>
            <person name="Yang T.J."/>
            <person name="Lee Y.H."/>
            <person name="Bennetzen J.L."/>
            <person name="Choi D."/>
        </authorList>
    </citation>
    <scope>NUCLEOTIDE SEQUENCE [LARGE SCALE GENOMIC DNA]</scope>
    <source>
        <strain evidence="4">cv. PBC81</strain>
    </source>
</reference>
<dbReference type="SMART" id="SM00739">
    <property type="entry name" value="KOW"/>
    <property type="match status" value="3"/>
</dbReference>
<dbReference type="STRING" id="33114.A0A2G2X103"/>
<dbReference type="Pfam" id="PF23290">
    <property type="entry name" value="KOW5_SPT5"/>
    <property type="match status" value="1"/>
</dbReference>
<feature type="compositionally biased region" description="Polar residues" evidence="1">
    <location>
        <begin position="21"/>
        <end position="34"/>
    </location>
</feature>
<dbReference type="InterPro" id="IPR036397">
    <property type="entry name" value="RNaseH_sf"/>
</dbReference>
<dbReference type="GO" id="GO:0032784">
    <property type="term" value="P:regulation of DNA-templated transcription elongation"/>
    <property type="evidence" value="ECO:0007669"/>
    <property type="project" value="InterPro"/>
</dbReference>
<dbReference type="InterPro" id="IPR001584">
    <property type="entry name" value="Integrase_cat-core"/>
</dbReference>
<dbReference type="Pfam" id="PF23042">
    <property type="entry name" value="KOW1_SPT5"/>
    <property type="match status" value="1"/>
</dbReference>
<dbReference type="OrthoDB" id="101614at2759"/>
<dbReference type="SUPFAM" id="SSF53098">
    <property type="entry name" value="Ribonuclease H-like"/>
    <property type="match status" value="1"/>
</dbReference>
<comment type="caution">
    <text evidence="3">The sequence shown here is derived from an EMBL/GenBank/DDBJ whole genome shotgun (WGS) entry which is preliminary data.</text>
</comment>
<dbReference type="Gene3D" id="2.30.30.30">
    <property type="match status" value="2"/>
</dbReference>